<organism evidence="3 4">
    <name type="scientific">Paenibacillus ginsengarvi</name>
    <dbReference type="NCBI Taxonomy" id="400777"/>
    <lineage>
        <taxon>Bacteria</taxon>
        <taxon>Bacillati</taxon>
        <taxon>Bacillota</taxon>
        <taxon>Bacilli</taxon>
        <taxon>Bacillales</taxon>
        <taxon>Paenibacillaceae</taxon>
        <taxon>Paenibacillus</taxon>
    </lineage>
</organism>
<feature type="signal peptide" evidence="2">
    <location>
        <begin position="1"/>
        <end position="23"/>
    </location>
</feature>
<evidence type="ECO:0000256" key="2">
    <source>
        <dbReference type="SAM" id="SignalP"/>
    </source>
</evidence>
<reference evidence="3 4" key="1">
    <citation type="journal article" date="2007" name="Int. J. Syst. Evol. Microbiol.">
        <title>Paenibacillus ginsengarvi sp. nov., isolated from soil from ginseng cultivation.</title>
        <authorList>
            <person name="Yoon M.H."/>
            <person name="Ten L.N."/>
            <person name="Im W.T."/>
        </authorList>
    </citation>
    <scope>NUCLEOTIDE SEQUENCE [LARGE SCALE GENOMIC DNA]</scope>
    <source>
        <strain evidence="3 4">KCTC 13059</strain>
    </source>
</reference>
<dbReference type="PANTHER" id="PTHR43649:SF12">
    <property type="entry name" value="DIACETYLCHITOBIOSE BINDING PROTEIN DASA"/>
    <property type="match status" value="1"/>
</dbReference>
<gene>
    <name evidence="3" type="ORF">D7M11_29305</name>
</gene>
<keyword evidence="2" id="KW-0732">Signal</keyword>
<dbReference type="EMBL" id="RBAH01000029">
    <property type="protein sequence ID" value="RKN71196.1"/>
    <property type="molecule type" value="Genomic_DNA"/>
</dbReference>
<dbReference type="Pfam" id="PF01547">
    <property type="entry name" value="SBP_bac_1"/>
    <property type="match status" value="1"/>
</dbReference>
<feature type="chain" id="PRO_5038786541" evidence="2">
    <location>
        <begin position="24"/>
        <end position="445"/>
    </location>
</feature>
<accession>A0A3B0BH42</accession>
<dbReference type="Gene3D" id="3.40.190.10">
    <property type="entry name" value="Periplasmic binding protein-like II"/>
    <property type="match status" value="1"/>
</dbReference>
<feature type="region of interest" description="Disordered" evidence="1">
    <location>
        <begin position="28"/>
        <end position="47"/>
    </location>
</feature>
<dbReference type="InterPro" id="IPR050490">
    <property type="entry name" value="Bact_solute-bd_prot1"/>
</dbReference>
<proteinExistence type="predicted"/>
<dbReference type="OrthoDB" id="7813639at2"/>
<protein>
    <submittedName>
        <fullName evidence="3">Extracellular solute-binding protein</fullName>
    </submittedName>
</protein>
<name>A0A3B0BH42_9BACL</name>
<dbReference type="AlphaFoldDB" id="A0A3B0BH42"/>
<dbReference type="PROSITE" id="PS51257">
    <property type="entry name" value="PROKAR_LIPOPROTEIN"/>
    <property type="match status" value="1"/>
</dbReference>
<sequence>MTNQNKMWRAAIGCLLGASLLTACGSNSGDGKAGNGSQPAAPEEPKANAEPVELVFQDQGGAGEEVFNQSYGSYIRKKFPNYTIKYIQSAKGTTLQDLIVAGQTVDILIAGINGMPDPLFGLDMKFDMTDLVKKHGVDLGKFEPTLIDGIKTMGDGKLYFLPVTNLVQIMFYNKGIFDKFGVPYPKDGMTWDEVGELNRKMTRSEGGLSYLGYSASPAHILNMSQYSMPLFDPKTKKPMLTDERWGKAFETYFLNNATAGYKEWATAKKKLPYYTEMTSSQELAMMVFNSQFPFDGPQYVKDIDWDLVSLPVLKDKPKVGSQANPKTFAITKTSKNKDAAMEVIKYMISPEMQMNYSKQGYMTVLNDDAIKKAIGSESQHKGKNWSAVYYNSLAPMAYKSIYDTKILSFLTPNVLKVVTGETDLNSAIRSAQEQAEKYLESEMKK</sequence>
<dbReference type="RefSeq" id="WP_120750830.1">
    <property type="nucleotide sequence ID" value="NZ_RBAH01000029.1"/>
</dbReference>
<dbReference type="PANTHER" id="PTHR43649">
    <property type="entry name" value="ARABINOSE-BINDING PROTEIN-RELATED"/>
    <property type="match status" value="1"/>
</dbReference>
<evidence type="ECO:0000313" key="3">
    <source>
        <dbReference type="EMBL" id="RKN71196.1"/>
    </source>
</evidence>
<dbReference type="SUPFAM" id="SSF53850">
    <property type="entry name" value="Periplasmic binding protein-like II"/>
    <property type="match status" value="1"/>
</dbReference>
<dbReference type="Proteomes" id="UP000282311">
    <property type="component" value="Unassembled WGS sequence"/>
</dbReference>
<comment type="caution">
    <text evidence="3">The sequence shown here is derived from an EMBL/GenBank/DDBJ whole genome shotgun (WGS) entry which is preliminary data.</text>
</comment>
<evidence type="ECO:0000256" key="1">
    <source>
        <dbReference type="SAM" id="MobiDB-lite"/>
    </source>
</evidence>
<keyword evidence="4" id="KW-1185">Reference proteome</keyword>
<evidence type="ECO:0000313" key="4">
    <source>
        <dbReference type="Proteomes" id="UP000282311"/>
    </source>
</evidence>
<dbReference type="InterPro" id="IPR006059">
    <property type="entry name" value="SBP"/>
</dbReference>